<sequence length="75" mass="8416">MSRENSTRQFPLNSRMHALCLPVFAHFGCLASLTLQSLHVPRSLQQPHLRSTSVPSELVSFISSQSQLNHFTPNV</sequence>
<keyword evidence="2" id="KW-1185">Reference proteome</keyword>
<accession>A0AAE0YFR5</accession>
<organism evidence="1 2">
    <name type="scientific">Elysia crispata</name>
    <name type="common">lettuce slug</name>
    <dbReference type="NCBI Taxonomy" id="231223"/>
    <lineage>
        <taxon>Eukaryota</taxon>
        <taxon>Metazoa</taxon>
        <taxon>Spiralia</taxon>
        <taxon>Lophotrochozoa</taxon>
        <taxon>Mollusca</taxon>
        <taxon>Gastropoda</taxon>
        <taxon>Heterobranchia</taxon>
        <taxon>Euthyneura</taxon>
        <taxon>Panpulmonata</taxon>
        <taxon>Sacoglossa</taxon>
        <taxon>Placobranchoidea</taxon>
        <taxon>Plakobranchidae</taxon>
        <taxon>Elysia</taxon>
    </lineage>
</organism>
<proteinExistence type="predicted"/>
<gene>
    <name evidence="1" type="ORF">RRG08_063994</name>
</gene>
<dbReference type="EMBL" id="JAWDGP010006323">
    <property type="protein sequence ID" value="KAK3743138.1"/>
    <property type="molecule type" value="Genomic_DNA"/>
</dbReference>
<dbReference type="AlphaFoldDB" id="A0AAE0YFR5"/>
<protein>
    <submittedName>
        <fullName evidence="1">Uncharacterized protein</fullName>
    </submittedName>
</protein>
<name>A0AAE0YFR5_9GAST</name>
<reference evidence="1" key="1">
    <citation type="journal article" date="2023" name="G3 (Bethesda)">
        <title>A reference genome for the long-term kleptoplast-retaining sea slug Elysia crispata morphotype clarki.</title>
        <authorList>
            <person name="Eastman K.E."/>
            <person name="Pendleton A.L."/>
            <person name="Shaikh M.A."/>
            <person name="Suttiyut T."/>
            <person name="Ogas R."/>
            <person name="Tomko P."/>
            <person name="Gavelis G."/>
            <person name="Widhalm J.R."/>
            <person name="Wisecaver J.H."/>
        </authorList>
    </citation>
    <scope>NUCLEOTIDE SEQUENCE</scope>
    <source>
        <strain evidence="1">ECLA1</strain>
    </source>
</reference>
<evidence type="ECO:0000313" key="2">
    <source>
        <dbReference type="Proteomes" id="UP001283361"/>
    </source>
</evidence>
<comment type="caution">
    <text evidence="1">The sequence shown here is derived from an EMBL/GenBank/DDBJ whole genome shotgun (WGS) entry which is preliminary data.</text>
</comment>
<evidence type="ECO:0000313" key="1">
    <source>
        <dbReference type="EMBL" id="KAK3743138.1"/>
    </source>
</evidence>
<dbReference type="Proteomes" id="UP001283361">
    <property type="component" value="Unassembled WGS sequence"/>
</dbReference>